<keyword evidence="2" id="KW-0808">Transferase</keyword>
<dbReference type="Proteomes" id="UP000535838">
    <property type="component" value="Unassembled WGS sequence"/>
</dbReference>
<protein>
    <submittedName>
        <fullName evidence="2">GNAT family N-acetyltransferase</fullName>
    </submittedName>
</protein>
<evidence type="ECO:0000259" key="1">
    <source>
        <dbReference type="PROSITE" id="PS51186"/>
    </source>
</evidence>
<organism evidence="2 3">
    <name type="scientific">Cohnella thailandensis</name>
    <dbReference type="NCBI Taxonomy" id="557557"/>
    <lineage>
        <taxon>Bacteria</taxon>
        <taxon>Bacillati</taxon>
        <taxon>Bacillota</taxon>
        <taxon>Bacilli</taxon>
        <taxon>Bacillales</taxon>
        <taxon>Paenibacillaceae</taxon>
        <taxon>Cohnella</taxon>
    </lineage>
</organism>
<dbReference type="SUPFAM" id="SSF55729">
    <property type="entry name" value="Acyl-CoA N-acyltransferases (Nat)"/>
    <property type="match status" value="1"/>
</dbReference>
<evidence type="ECO:0000313" key="3">
    <source>
        <dbReference type="Proteomes" id="UP000535838"/>
    </source>
</evidence>
<comment type="caution">
    <text evidence="2">The sequence shown here is derived from an EMBL/GenBank/DDBJ whole genome shotgun (WGS) entry which is preliminary data.</text>
</comment>
<keyword evidence="3" id="KW-1185">Reference proteome</keyword>
<reference evidence="2 3" key="1">
    <citation type="submission" date="2020-08" db="EMBL/GenBank/DDBJ databases">
        <title>Cohnella phylogeny.</title>
        <authorList>
            <person name="Dunlap C."/>
        </authorList>
    </citation>
    <scope>NUCLEOTIDE SEQUENCE [LARGE SCALE GENOMIC DNA]</scope>
    <source>
        <strain evidence="2 3">DSM 25241</strain>
    </source>
</reference>
<dbReference type="RefSeq" id="WP_185119716.1">
    <property type="nucleotide sequence ID" value="NZ_JACJVQ010000007.1"/>
</dbReference>
<dbReference type="GO" id="GO:0016747">
    <property type="term" value="F:acyltransferase activity, transferring groups other than amino-acyl groups"/>
    <property type="evidence" value="ECO:0007669"/>
    <property type="project" value="InterPro"/>
</dbReference>
<sequence length="268" mass="30443">MNSPIPSTELIKEIEYSEIAYMTDRMTAIQNRPGNPEGIEIRRFGNAVAFYSKTMPWSSFNTVKGLTNQDADRLEEILDFYKSRARNVHLEVVPSRVDKTFLKRMAELDLYSSGFHCSLITEPKTATNASDGIRIQELNEDQFDLYATIHCRGTGLSDDGIPHVARNNKVLYGRPGWKFYLAFLNDSPAAVGVMHIRNRTASLTFAATLPEFRNQGLHRQLLNRRIADALHNDCKLVVAQCSFLSPSHRNMEHAGMKLGYLRTSWTEK</sequence>
<dbReference type="Pfam" id="PF00583">
    <property type="entry name" value="Acetyltransf_1"/>
    <property type="match status" value="1"/>
</dbReference>
<accession>A0A841SV50</accession>
<proteinExistence type="predicted"/>
<dbReference type="InterPro" id="IPR016181">
    <property type="entry name" value="Acyl_CoA_acyltransferase"/>
</dbReference>
<dbReference type="Gene3D" id="3.40.630.30">
    <property type="match status" value="1"/>
</dbReference>
<name>A0A841SV50_9BACL</name>
<feature type="domain" description="N-acetyltransferase" evidence="1">
    <location>
        <begin position="133"/>
        <end position="268"/>
    </location>
</feature>
<evidence type="ECO:0000313" key="2">
    <source>
        <dbReference type="EMBL" id="MBB6634476.1"/>
    </source>
</evidence>
<dbReference type="EMBL" id="JACJVQ010000007">
    <property type="protein sequence ID" value="MBB6634476.1"/>
    <property type="molecule type" value="Genomic_DNA"/>
</dbReference>
<gene>
    <name evidence="2" type="ORF">H7B67_10155</name>
</gene>
<dbReference type="AlphaFoldDB" id="A0A841SV50"/>
<dbReference type="PROSITE" id="PS51186">
    <property type="entry name" value="GNAT"/>
    <property type="match status" value="1"/>
</dbReference>
<dbReference type="CDD" id="cd04301">
    <property type="entry name" value="NAT_SF"/>
    <property type="match status" value="1"/>
</dbReference>
<dbReference type="InterPro" id="IPR000182">
    <property type="entry name" value="GNAT_dom"/>
</dbReference>